<gene>
    <name evidence="2" type="ORF">C7I84_28910</name>
</gene>
<accession>A0A2P7RIU5</accession>
<dbReference type="GO" id="GO:0003677">
    <property type="term" value="F:DNA binding"/>
    <property type="evidence" value="ECO:0007669"/>
    <property type="project" value="InterPro"/>
</dbReference>
<name>A0A2P7RIU5_9HYPH</name>
<dbReference type="InterPro" id="IPR037914">
    <property type="entry name" value="SpoVT-AbrB_sf"/>
</dbReference>
<dbReference type="SMART" id="SM00966">
    <property type="entry name" value="SpoVT_AbrB"/>
    <property type="match status" value="1"/>
</dbReference>
<dbReference type="EMBL" id="PXYK01000054">
    <property type="protein sequence ID" value="PSJ50122.1"/>
    <property type="molecule type" value="Genomic_DNA"/>
</dbReference>
<evidence type="ECO:0000313" key="3">
    <source>
        <dbReference type="Proteomes" id="UP000241229"/>
    </source>
</evidence>
<dbReference type="RefSeq" id="WP_106775669.1">
    <property type="nucleotide sequence ID" value="NZ_PXYK01000054.1"/>
</dbReference>
<protein>
    <submittedName>
        <fullName evidence="2">AbrB family transcriptional regulator</fullName>
    </submittedName>
</protein>
<evidence type="ECO:0000259" key="1">
    <source>
        <dbReference type="SMART" id="SM00966"/>
    </source>
</evidence>
<feature type="domain" description="SpoVT-AbrB" evidence="1">
    <location>
        <begin position="5"/>
        <end position="50"/>
    </location>
</feature>
<keyword evidence="3" id="KW-1185">Reference proteome</keyword>
<organism evidence="2 3">
    <name type="scientific">Kumtagia ephedrae</name>
    <dbReference type="NCBI Taxonomy" id="2116701"/>
    <lineage>
        <taxon>Bacteria</taxon>
        <taxon>Pseudomonadati</taxon>
        <taxon>Pseudomonadota</taxon>
        <taxon>Alphaproteobacteria</taxon>
        <taxon>Hyphomicrobiales</taxon>
        <taxon>Phyllobacteriaceae</taxon>
        <taxon>Kumtagia</taxon>
    </lineage>
</organism>
<dbReference type="OrthoDB" id="7160352at2"/>
<dbReference type="SUPFAM" id="SSF89447">
    <property type="entry name" value="AbrB/MazE/MraZ-like"/>
    <property type="match status" value="1"/>
</dbReference>
<evidence type="ECO:0000313" key="2">
    <source>
        <dbReference type="EMBL" id="PSJ50122.1"/>
    </source>
</evidence>
<dbReference type="AlphaFoldDB" id="A0A2P7RIU5"/>
<reference evidence="2 3" key="1">
    <citation type="submission" date="2018-03" db="EMBL/GenBank/DDBJ databases">
        <title>The draft genome of Mesorhizobium sp. 6GN-30.</title>
        <authorList>
            <person name="Liu L."/>
            <person name="Li L."/>
            <person name="Wang T."/>
            <person name="Zhang X."/>
            <person name="Liang L."/>
        </authorList>
    </citation>
    <scope>NUCLEOTIDE SEQUENCE [LARGE SCALE GENOMIC DNA]</scope>
    <source>
        <strain evidence="2 3">6GN30</strain>
    </source>
</reference>
<comment type="caution">
    <text evidence="2">The sequence shown here is derived from an EMBL/GenBank/DDBJ whole genome shotgun (WGS) entry which is preliminary data.</text>
</comment>
<sequence length="70" mass="7644">MPDIATLSAKFQISIPKAVRAAHRWQAGQEFAFIPKGAGVLLVPVPKPAELAGIAKGAKARDYRDRKDRF</sequence>
<dbReference type="Proteomes" id="UP000241229">
    <property type="component" value="Unassembled WGS sequence"/>
</dbReference>
<proteinExistence type="predicted"/>
<dbReference type="NCBIfam" id="TIGR01439">
    <property type="entry name" value="lp_hng_hel_AbrB"/>
    <property type="match status" value="1"/>
</dbReference>
<dbReference type="Pfam" id="PF04014">
    <property type="entry name" value="MazE_antitoxin"/>
    <property type="match status" value="1"/>
</dbReference>
<dbReference type="InterPro" id="IPR007159">
    <property type="entry name" value="SpoVT-AbrB_dom"/>
</dbReference>